<proteinExistence type="predicted"/>
<dbReference type="InterPro" id="IPR036271">
    <property type="entry name" value="Tet_transcr_reg_TetR-rel_C_sf"/>
</dbReference>
<dbReference type="InterPro" id="IPR009057">
    <property type="entry name" value="Homeodomain-like_sf"/>
</dbReference>
<dbReference type="Pfam" id="PF17938">
    <property type="entry name" value="TetR_C_29"/>
    <property type="match status" value="1"/>
</dbReference>
<dbReference type="PRINTS" id="PR00455">
    <property type="entry name" value="HTHTETR"/>
</dbReference>
<evidence type="ECO:0000259" key="3">
    <source>
        <dbReference type="PROSITE" id="PS50977"/>
    </source>
</evidence>
<dbReference type="RefSeq" id="WP_226954043.1">
    <property type="nucleotide sequence ID" value="NZ_JACDXW010000003.1"/>
</dbReference>
<organism evidence="4 5">
    <name type="scientific">Mesopusillimonas faecipullorum</name>
    <dbReference type="NCBI Taxonomy" id="2755040"/>
    <lineage>
        <taxon>Bacteria</taxon>
        <taxon>Pseudomonadati</taxon>
        <taxon>Pseudomonadota</taxon>
        <taxon>Betaproteobacteria</taxon>
        <taxon>Burkholderiales</taxon>
        <taxon>Alcaligenaceae</taxon>
        <taxon>Mesopusillimonas</taxon>
    </lineage>
</organism>
<dbReference type="SUPFAM" id="SSF48498">
    <property type="entry name" value="Tetracyclin repressor-like, C-terminal domain"/>
    <property type="match status" value="1"/>
</dbReference>
<evidence type="ECO:0000256" key="1">
    <source>
        <dbReference type="ARBA" id="ARBA00023125"/>
    </source>
</evidence>
<feature type="domain" description="HTH tetR-type" evidence="3">
    <location>
        <begin position="33"/>
        <end position="93"/>
    </location>
</feature>
<dbReference type="EMBL" id="JACDXW010000003">
    <property type="protein sequence ID" value="MCB5363669.1"/>
    <property type="molecule type" value="Genomic_DNA"/>
</dbReference>
<protein>
    <submittedName>
        <fullName evidence="4">TetR family transcriptional regulator</fullName>
    </submittedName>
</protein>
<feature type="DNA-binding region" description="H-T-H motif" evidence="2">
    <location>
        <begin position="56"/>
        <end position="75"/>
    </location>
</feature>
<evidence type="ECO:0000256" key="2">
    <source>
        <dbReference type="PROSITE-ProRule" id="PRU00335"/>
    </source>
</evidence>
<reference evidence="4 5" key="1">
    <citation type="submission" date="2020-07" db="EMBL/GenBank/DDBJ databases">
        <title>Pusillimonas sp. nov., isolated from poultry manure in Taiwan.</title>
        <authorList>
            <person name="Lin S.-Y."/>
            <person name="Tang Y.-S."/>
            <person name="Young C.-C."/>
        </authorList>
    </citation>
    <scope>NUCLEOTIDE SEQUENCE [LARGE SCALE GENOMIC DNA]</scope>
    <source>
        <strain evidence="4 5">CC-YST705</strain>
    </source>
</reference>
<dbReference type="Pfam" id="PF00440">
    <property type="entry name" value="TetR_N"/>
    <property type="match status" value="1"/>
</dbReference>
<comment type="caution">
    <text evidence="4">The sequence shown here is derived from an EMBL/GenBank/DDBJ whole genome shotgun (WGS) entry which is preliminary data.</text>
</comment>
<sequence>MKAKDIDLNAVVASIGKEEPAPRKRPFKARCAKTTRQNILKAAREVFSRKGYEGARIEKISKAAKSYDSLIYYYFGSKEKLFVEVLEGAYRDIFEAGQNLPLDENDPEAALRQIIEFPFRYYMAHPEVIVLLGTENLHAGKHISKSSTADQYALPMLTILQSVIDKGIKKGVFRKDVDCEQLYMAITSLGYFYVSNRHTFSAFMNRDLLHPERIEAWAHYISTLLLDSVRKHKTTT</sequence>
<dbReference type="PANTHER" id="PTHR30328:SF54">
    <property type="entry name" value="HTH-TYPE TRANSCRIPTIONAL REPRESSOR SCO4008"/>
    <property type="match status" value="1"/>
</dbReference>
<evidence type="ECO:0000313" key="4">
    <source>
        <dbReference type="EMBL" id="MCB5363669.1"/>
    </source>
</evidence>
<dbReference type="PANTHER" id="PTHR30328">
    <property type="entry name" value="TRANSCRIPTIONAL REPRESSOR"/>
    <property type="match status" value="1"/>
</dbReference>
<evidence type="ECO:0000313" key="5">
    <source>
        <dbReference type="Proteomes" id="UP000776983"/>
    </source>
</evidence>
<dbReference type="PROSITE" id="PS50977">
    <property type="entry name" value="HTH_TETR_2"/>
    <property type="match status" value="1"/>
</dbReference>
<keyword evidence="5" id="KW-1185">Reference proteome</keyword>
<accession>A0ABS8CDJ4</accession>
<keyword evidence="1 2" id="KW-0238">DNA-binding</keyword>
<dbReference type="Proteomes" id="UP000776983">
    <property type="component" value="Unassembled WGS sequence"/>
</dbReference>
<dbReference type="SUPFAM" id="SSF46689">
    <property type="entry name" value="Homeodomain-like"/>
    <property type="match status" value="1"/>
</dbReference>
<dbReference type="InterPro" id="IPR001647">
    <property type="entry name" value="HTH_TetR"/>
</dbReference>
<name>A0ABS8CDJ4_9BURK</name>
<dbReference type="Gene3D" id="1.10.357.10">
    <property type="entry name" value="Tetracycline Repressor, domain 2"/>
    <property type="match status" value="1"/>
</dbReference>
<dbReference type="InterPro" id="IPR041474">
    <property type="entry name" value="NicS_C"/>
</dbReference>
<gene>
    <name evidence="4" type="ORF">H0484_07895</name>
</gene>
<dbReference type="InterPro" id="IPR050109">
    <property type="entry name" value="HTH-type_TetR-like_transc_reg"/>
</dbReference>